<dbReference type="AlphaFoldDB" id="A0A2S6I9E0"/>
<name>A0A2S6I9E0_9BACT</name>
<dbReference type="InterPro" id="IPR005650">
    <property type="entry name" value="BlaI_family"/>
</dbReference>
<dbReference type="InterPro" id="IPR036388">
    <property type="entry name" value="WH-like_DNA-bd_sf"/>
</dbReference>
<comment type="caution">
    <text evidence="5">The sequence shown here is derived from an EMBL/GenBank/DDBJ whole genome shotgun (WGS) entry which is preliminary data.</text>
</comment>
<dbReference type="Gene3D" id="1.10.10.10">
    <property type="entry name" value="Winged helix-like DNA-binding domain superfamily/Winged helix DNA-binding domain"/>
    <property type="match status" value="1"/>
</dbReference>
<evidence type="ECO:0000313" key="5">
    <source>
        <dbReference type="EMBL" id="PPK88114.1"/>
    </source>
</evidence>
<gene>
    <name evidence="5" type="ORF">CLV84_1078</name>
</gene>
<reference evidence="5 6" key="1">
    <citation type="submission" date="2018-02" db="EMBL/GenBank/DDBJ databases">
        <title>Genomic Encyclopedia of Archaeal and Bacterial Type Strains, Phase II (KMG-II): from individual species to whole genera.</title>
        <authorList>
            <person name="Goeker M."/>
        </authorList>
    </citation>
    <scope>NUCLEOTIDE SEQUENCE [LARGE SCALE GENOMIC DNA]</scope>
    <source>
        <strain evidence="5 6">DSM 29526</strain>
    </source>
</reference>
<keyword evidence="4" id="KW-0804">Transcription</keyword>
<evidence type="ECO:0000256" key="4">
    <source>
        <dbReference type="ARBA" id="ARBA00023163"/>
    </source>
</evidence>
<dbReference type="GO" id="GO:0003677">
    <property type="term" value="F:DNA binding"/>
    <property type="evidence" value="ECO:0007669"/>
    <property type="project" value="UniProtKB-KW"/>
</dbReference>
<evidence type="ECO:0000256" key="2">
    <source>
        <dbReference type="ARBA" id="ARBA00023015"/>
    </source>
</evidence>
<dbReference type="SUPFAM" id="SSF46785">
    <property type="entry name" value="Winged helix' DNA-binding domain"/>
    <property type="match status" value="1"/>
</dbReference>
<dbReference type="OrthoDB" id="279010at2"/>
<accession>A0A2S6I9E0</accession>
<proteinExistence type="inferred from homology"/>
<protein>
    <submittedName>
        <fullName evidence="5">Putative transcriptional regulator</fullName>
    </submittedName>
</protein>
<keyword evidence="3" id="KW-0238">DNA-binding</keyword>
<evidence type="ECO:0000313" key="6">
    <source>
        <dbReference type="Proteomes" id="UP000237662"/>
    </source>
</evidence>
<keyword evidence="6" id="KW-1185">Reference proteome</keyword>
<organism evidence="5 6">
    <name type="scientific">Neolewinella xylanilytica</name>
    <dbReference type="NCBI Taxonomy" id="1514080"/>
    <lineage>
        <taxon>Bacteria</taxon>
        <taxon>Pseudomonadati</taxon>
        <taxon>Bacteroidota</taxon>
        <taxon>Saprospiria</taxon>
        <taxon>Saprospirales</taxon>
        <taxon>Lewinellaceae</taxon>
        <taxon>Neolewinella</taxon>
    </lineage>
</organism>
<dbReference type="Gene3D" id="1.10.4040.10">
    <property type="entry name" value="Penicillinase repressor domain"/>
    <property type="match status" value="1"/>
</dbReference>
<keyword evidence="2" id="KW-0805">Transcription regulation</keyword>
<evidence type="ECO:0000256" key="3">
    <source>
        <dbReference type="ARBA" id="ARBA00023125"/>
    </source>
</evidence>
<sequence>MIAPTESELSILGVLWEAGPLTVREVNDVLNRQSSGNGEKPIGYTTTLKIMQLMAEKGLVDRDVSNRSHVYSAAVAQERTQRNLLSRFVDRAFGGSRSELILRALGDGNATTDELQEIKKLIEKLEQDGTE</sequence>
<dbReference type="InterPro" id="IPR036390">
    <property type="entry name" value="WH_DNA-bd_sf"/>
</dbReference>
<evidence type="ECO:0000256" key="1">
    <source>
        <dbReference type="ARBA" id="ARBA00011046"/>
    </source>
</evidence>
<dbReference type="GO" id="GO:0045892">
    <property type="term" value="P:negative regulation of DNA-templated transcription"/>
    <property type="evidence" value="ECO:0007669"/>
    <property type="project" value="InterPro"/>
</dbReference>
<dbReference type="Proteomes" id="UP000237662">
    <property type="component" value="Unassembled WGS sequence"/>
</dbReference>
<comment type="similarity">
    <text evidence="1">Belongs to the BlaI transcriptional regulatory family.</text>
</comment>
<dbReference type="EMBL" id="PTJC01000005">
    <property type="protein sequence ID" value="PPK88114.1"/>
    <property type="molecule type" value="Genomic_DNA"/>
</dbReference>
<dbReference type="Pfam" id="PF03965">
    <property type="entry name" value="Penicillinase_R"/>
    <property type="match status" value="1"/>
</dbReference>
<dbReference type="RefSeq" id="WP_104418687.1">
    <property type="nucleotide sequence ID" value="NZ_PTJC01000005.1"/>
</dbReference>